<organism evidence="2 3">
    <name type="scientific">Asticcacaulis taihuensis</name>
    <dbReference type="NCBI Taxonomy" id="260084"/>
    <lineage>
        <taxon>Bacteria</taxon>
        <taxon>Pseudomonadati</taxon>
        <taxon>Pseudomonadota</taxon>
        <taxon>Alphaproteobacteria</taxon>
        <taxon>Caulobacterales</taxon>
        <taxon>Caulobacteraceae</taxon>
        <taxon>Asticcacaulis</taxon>
    </lineage>
</organism>
<accession>A0A1G4QAC0</accession>
<protein>
    <recommendedName>
        <fullName evidence="4">Outer membrane protein beta-barrel domain-containing protein</fullName>
    </recommendedName>
</protein>
<dbReference type="AlphaFoldDB" id="A0A1G4QAC0"/>
<feature type="signal peptide" evidence="1">
    <location>
        <begin position="1"/>
        <end position="23"/>
    </location>
</feature>
<dbReference type="SUPFAM" id="SSF56925">
    <property type="entry name" value="OMPA-like"/>
    <property type="match status" value="1"/>
</dbReference>
<evidence type="ECO:0008006" key="4">
    <source>
        <dbReference type="Google" id="ProtNLM"/>
    </source>
</evidence>
<keyword evidence="1" id="KW-0732">Signal</keyword>
<evidence type="ECO:0000313" key="3">
    <source>
        <dbReference type="Proteomes" id="UP000199150"/>
    </source>
</evidence>
<reference evidence="3" key="1">
    <citation type="submission" date="2016-10" db="EMBL/GenBank/DDBJ databases">
        <authorList>
            <person name="Varghese N."/>
            <person name="Submissions S."/>
        </authorList>
    </citation>
    <scope>NUCLEOTIDE SEQUENCE [LARGE SCALE GENOMIC DNA]</scope>
    <source>
        <strain evidence="3">CGMCC 1.3431</strain>
    </source>
</reference>
<evidence type="ECO:0000256" key="1">
    <source>
        <dbReference type="SAM" id="SignalP"/>
    </source>
</evidence>
<dbReference type="EMBL" id="FMTS01000001">
    <property type="protein sequence ID" value="SCW41442.1"/>
    <property type="molecule type" value="Genomic_DNA"/>
</dbReference>
<proteinExistence type="predicted"/>
<dbReference type="OrthoDB" id="7256004at2"/>
<name>A0A1G4QAC0_9CAUL</name>
<dbReference type="Gene3D" id="2.40.160.170">
    <property type="match status" value="1"/>
</dbReference>
<gene>
    <name evidence="2" type="ORF">SAMN02927928_1047</name>
</gene>
<feature type="chain" id="PRO_5011602406" description="Outer membrane protein beta-barrel domain-containing protein" evidence="1">
    <location>
        <begin position="24"/>
        <end position="219"/>
    </location>
</feature>
<keyword evidence="3" id="KW-1185">Reference proteome</keyword>
<dbReference type="InterPro" id="IPR011250">
    <property type="entry name" value="OMP/PagP_B-barrel"/>
</dbReference>
<dbReference type="STRING" id="260084.SAMN02927928_1047"/>
<sequence length="219" mass="23569">MRHLFIATALLGAIALAPVSAQAVEPDFVGLRAGTLGYGAEFGVKLSPHFTLRAIANGASFGYDDTSDDIRYDGDLKLASYGAQLDYRFSETGPLYVTAGVYKNDNKVVATGRANGTVTVGGVPLTEAQVGTLNGRAKFDDAVPYLGIGARWPVGAVEINLEAGAYFQGRPRVTLTSDSIYADMPEVQTALETERQSLEDDIRDFKTYPVVELGLRYKF</sequence>
<evidence type="ECO:0000313" key="2">
    <source>
        <dbReference type="EMBL" id="SCW41442.1"/>
    </source>
</evidence>
<dbReference type="RefSeq" id="WP_090644475.1">
    <property type="nucleotide sequence ID" value="NZ_CBCRYE010000001.1"/>
</dbReference>
<dbReference type="Proteomes" id="UP000199150">
    <property type="component" value="Unassembled WGS sequence"/>
</dbReference>